<dbReference type="InterPro" id="IPR014710">
    <property type="entry name" value="RmlC-like_jellyroll"/>
</dbReference>
<dbReference type="EMBL" id="MPPL01000001">
    <property type="protein sequence ID" value="OKS88127.1"/>
    <property type="molecule type" value="Genomic_DNA"/>
</dbReference>
<dbReference type="AlphaFoldDB" id="A0A1Q6A283"/>
<dbReference type="OrthoDB" id="1092431at2"/>
<dbReference type="STRING" id="1302689.RG47T_3591"/>
<evidence type="ECO:0000313" key="1">
    <source>
        <dbReference type="EMBL" id="OKS88127.1"/>
    </source>
</evidence>
<dbReference type="RefSeq" id="WP_074490683.1">
    <property type="nucleotide sequence ID" value="NZ_FPAM01000010.1"/>
</dbReference>
<reference evidence="1 2" key="1">
    <citation type="submission" date="2016-11" db="EMBL/GenBank/DDBJ databases">
        <title>Whole Genome Sequencing of Mucilaginibacter polytrichastri RG4-7(T) isolated from the moss sample.</title>
        <authorList>
            <person name="Li Y."/>
        </authorList>
    </citation>
    <scope>NUCLEOTIDE SEQUENCE [LARGE SCALE GENOMIC DNA]</scope>
    <source>
        <strain evidence="1 2">RG4-7</strain>
    </source>
</reference>
<dbReference type="Proteomes" id="UP000186720">
    <property type="component" value="Unassembled WGS sequence"/>
</dbReference>
<dbReference type="Gene3D" id="2.60.120.10">
    <property type="entry name" value="Jelly Rolls"/>
    <property type="match status" value="1"/>
</dbReference>
<accession>A0A1Q6A283</accession>
<evidence type="ECO:0000313" key="2">
    <source>
        <dbReference type="Proteomes" id="UP000186720"/>
    </source>
</evidence>
<keyword evidence="2" id="KW-1185">Reference proteome</keyword>
<organism evidence="1 2">
    <name type="scientific">Mucilaginibacter polytrichastri</name>
    <dbReference type="NCBI Taxonomy" id="1302689"/>
    <lineage>
        <taxon>Bacteria</taxon>
        <taxon>Pseudomonadati</taxon>
        <taxon>Bacteroidota</taxon>
        <taxon>Sphingobacteriia</taxon>
        <taxon>Sphingobacteriales</taxon>
        <taxon>Sphingobacteriaceae</taxon>
        <taxon>Mucilaginibacter</taxon>
    </lineage>
</organism>
<sequence length="197" mass="23129">MEDLSRFIENINHKTRLSPENMGRLMSAFQVVKVKRKQLLIQPGFVAKYRIYILKGAFHSYVIDDKGNEHTIQFAVEDWWLSDYNSYIHQTPATQFVEALENSIILQIDHQTEQELKDANLELATLFRLMAEHSAAYLARRIVSNLTQSAEERYNDFVAKYPKVVQRLPQYALASYLNMTREFLSKIRNDKVRKKVN</sequence>
<dbReference type="SUPFAM" id="SSF51206">
    <property type="entry name" value="cAMP-binding domain-like"/>
    <property type="match status" value="1"/>
</dbReference>
<gene>
    <name evidence="1" type="ORF">RG47T_3591</name>
</gene>
<comment type="caution">
    <text evidence="1">The sequence shown here is derived from an EMBL/GenBank/DDBJ whole genome shotgun (WGS) entry which is preliminary data.</text>
</comment>
<proteinExistence type="predicted"/>
<protein>
    <submittedName>
        <fullName evidence="1">Uncharacterized protein</fullName>
    </submittedName>
</protein>
<dbReference type="InterPro" id="IPR018490">
    <property type="entry name" value="cNMP-bd_dom_sf"/>
</dbReference>
<name>A0A1Q6A283_9SPHI</name>